<evidence type="ECO:0000313" key="2">
    <source>
        <dbReference type="Proteomes" id="UP000024332"/>
    </source>
</evidence>
<protein>
    <submittedName>
        <fullName evidence="1">Uncharacterized protein</fullName>
    </submittedName>
</protein>
<reference evidence="1 2" key="1">
    <citation type="submission" date="2014-03" db="EMBL/GenBank/DDBJ databases">
        <title>Draft genome sequence of the novel thermoacidophilic archaea Acidianus copahuensis ALE1 strain, isolated from Copahue volcanic area in Neuquen Argentina.</title>
        <authorList>
            <person name="Urbieta M.S."/>
            <person name="Rascovan N."/>
            <person name="Castro C."/>
            <person name="Revale S."/>
            <person name="Giaveno M.A."/>
            <person name="Vazquez M.P."/>
            <person name="Donati E.R."/>
        </authorList>
    </citation>
    <scope>NUCLEOTIDE SEQUENCE [LARGE SCALE GENOMIC DNA]</scope>
    <source>
        <strain evidence="1 2">ALE1</strain>
    </source>
</reference>
<comment type="caution">
    <text evidence="1">The sequence shown here is derived from an EMBL/GenBank/DDBJ whole genome shotgun (WGS) entry which is preliminary data.</text>
</comment>
<proteinExistence type="predicted"/>
<dbReference type="AlphaFoldDB" id="A0A031LHX7"/>
<sequence>MRVTWIDVYSDMIPHFKRDSDKDLQVVVNGIIQTYEEEGGRTEEVTIDPHLVTIAGFFSSRNIEGIGFNYPYHANSWKYMSGDISGSLGEAITSVLMDVKFGIGITDVVRMRVSKFMGILTDMVIEVNKYPKLIDFLGKEGLVFMNTRSSVFYKKDYLKRGLEKDLISSEILRYPDNFSLLFYVFLNEDKVLGVVVRP</sequence>
<dbReference type="RefSeq" id="WP_048100645.1">
    <property type="nucleotide sequence ID" value="NZ_JFZT01000062.1"/>
</dbReference>
<name>A0A031LHX7_9CREN</name>
<dbReference type="STRING" id="1160895.CM19_12380"/>
<dbReference type="Proteomes" id="UP000024332">
    <property type="component" value="Unassembled WGS sequence"/>
</dbReference>
<dbReference type="EMBL" id="JFZT01000062">
    <property type="protein sequence ID" value="EZQ01757.1"/>
    <property type="molecule type" value="Genomic_DNA"/>
</dbReference>
<dbReference type="OrthoDB" id="33740at2157"/>
<accession>A0A031LHX7</accession>
<organism evidence="1 2">
    <name type="scientific">Candidatus Acidianus copahuensis</name>
    <dbReference type="NCBI Taxonomy" id="1160895"/>
    <lineage>
        <taxon>Archaea</taxon>
        <taxon>Thermoproteota</taxon>
        <taxon>Thermoprotei</taxon>
        <taxon>Sulfolobales</taxon>
        <taxon>Sulfolobaceae</taxon>
        <taxon>Acidianus</taxon>
    </lineage>
</organism>
<evidence type="ECO:0000313" key="1">
    <source>
        <dbReference type="EMBL" id="EZQ01757.1"/>
    </source>
</evidence>
<keyword evidence="2" id="KW-1185">Reference proteome</keyword>
<gene>
    <name evidence="1" type="ORF">CM19_12380</name>
</gene>